<reference evidence="1 2" key="1">
    <citation type="journal article" date="2019" name="Int. J. Syst. Evol. Microbiol.">
        <title>The Global Catalogue of Microorganisms (GCM) 10K type strain sequencing project: providing services to taxonomists for standard genome sequencing and annotation.</title>
        <authorList>
            <consortium name="The Broad Institute Genomics Platform"/>
            <consortium name="The Broad Institute Genome Sequencing Center for Infectious Disease"/>
            <person name="Wu L."/>
            <person name="Ma J."/>
        </authorList>
    </citation>
    <scope>NUCLEOTIDE SEQUENCE [LARGE SCALE GENOMIC DNA]</scope>
    <source>
        <strain evidence="1 2">JCM 13929</strain>
    </source>
</reference>
<sequence length="244" mass="26824">MHELFEVVAAWFDGRPTTGMVVWGWPMLVWGRVGKAMLYFAALSVVLDLLDPDKLRERGSGLKDRAADALSQARLRWSQAGVAGLSTSMRGHLTSISPGVSYDQWGMTGRRGDRHTAVHSPPEHVPRALGCSLEEYRAFHRSVIAELSRVHACDGEHDDLCSAQSDHIQARIDAFVTEHVPGDRRGYVKAFRSALLAKAAWWALMGAAETLLGVLLHRSRPLHVFRWAAFALVLAGGPLDLLAA</sequence>
<keyword evidence="2" id="KW-1185">Reference proteome</keyword>
<gene>
    <name evidence="1" type="ORF">GCM10009733_051050</name>
</gene>
<evidence type="ECO:0000313" key="2">
    <source>
        <dbReference type="Proteomes" id="UP001500064"/>
    </source>
</evidence>
<name>A0ABN2FIP7_9ACTN</name>
<comment type="caution">
    <text evidence="1">The sequence shown here is derived from an EMBL/GenBank/DDBJ whole genome shotgun (WGS) entry which is preliminary data.</text>
</comment>
<accession>A0ABN2FIP7</accession>
<dbReference type="EMBL" id="BAAAMU010000038">
    <property type="protein sequence ID" value="GAA1647734.1"/>
    <property type="molecule type" value="Genomic_DNA"/>
</dbReference>
<proteinExistence type="predicted"/>
<dbReference type="Proteomes" id="UP001500064">
    <property type="component" value="Unassembled WGS sequence"/>
</dbReference>
<organism evidence="1 2">
    <name type="scientific">Nonomuraea maheshkhaliensis</name>
    <dbReference type="NCBI Taxonomy" id="419590"/>
    <lineage>
        <taxon>Bacteria</taxon>
        <taxon>Bacillati</taxon>
        <taxon>Actinomycetota</taxon>
        <taxon>Actinomycetes</taxon>
        <taxon>Streptosporangiales</taxon>
        <taxon>Streptosporangiaceae</taxon>
        <taxon>Nonomuraea</taxon>
    </lineage>
</organism>
<protein>
    <submittedName>
        <fullName evidence="1">Uncharacterized protein</fullName>
    </submittedName>
</protein>
<dbReference type="RefSeq" id="WP_346108636.1">
    <property type="nucleotide sequence ID" value="NZ_BAAAMU010000038.1"/>
</dbReference>
<evidence type="ECO:0000313" key="1">
    <source>
        <dbReference type="EMBL" id="GAA1647734.1"/>
    </source>
</evidence>